<gene>
    <name evidence="2" type="ORF">D8800_05705</name>
</gene>
<proteinExistence type="predicted"/>
<name>A0A3R9M359_STROR</name>
<dbReference type="EMBL" id="RMVN01000006">
    <property type="protein sequence ID" value="RSK21421.1"/>
    <property type="molecule type" value="Genomic_DNA"/>
</dbReference>
<organism evidence="2 3">
    <name type="scientific">Streptococcus oralis</name>
    <dbReference type="NCBI Taxonomy" id="1303"/>
    <lineage>
        <taxon>Bacteria</taxon>
        <taxon>Bacillati</taxon>
        <taxon>Bacillota</taxon>
        <taxon>Bacilli</taxon>
        <taxon>Lactobacillales</taxon>
        <taxon>Streptococcaceae</taxon>
        <taxon>Streptococcus</taxon>
    </lineage>
</organism>
<evidence type="ECO:0000313" key="2">
    <source>
        <dbReference type="EMBL" id="RSK21421.1"/>
    </source>
</evidence>
<dbReference type="RefSeq" id="WP_004261906.1">
    <property type="nucleotide sequence ID" value="NZ_RMVN01000006.1"/>
</dbReference>
<evidence type="ECO:0000313" key="3">
    <source>
        <dbReference type="Proteomes" id="UP000269220"/>
    </source>
</evidence>
<accession>A0A3R9M359</accession>
<protein>
    <submittedName>
        <fullName evidence="2">Divergent AAA domain protein</fullName>
    </submittedName>
</protein>
<dbReference type="Gene3D" id="1.10.10.10">
    <property type="entry name" value="Winged helix-like DNA-binding domain superfamily/Winged helix DNA-binding domain"/>
    <property type="match status" value="1"/>
</dbReference>
<dbReference type="AlphaFoldDB" id="A0A3R9M359"/>
<feature type="domain" description="Schlafen AlbA-2" evidence="1">
    <location>
        <begin position="7"/>
        <end position="131"/>
    </location>
</feature>
<dbReference type="PANTHER" id="PTHR30595:SF6">
    <property type="entry name" value="SCHLAFEN ALBA-2 DOMAIN-CONTAINING PROTEIN"/>
    <property type="match status" value="1"/>
</dbReference>
<dbReference type="Pfam" id="PF04326">
    <property type="entry name" value="SLFN_AlbA_2"/>
    <property type="match status" value="1"/>
</dbReference>
<dbReference type="PANTHER" id="PTHR30595">
    <property type="entry name" value="GLPR-RELATED TRANSCRIPTIONAL REPRESSOR"/>
    <property type="match status" value="1"/>
</dbReference>
<dbReference type="Gene3D" id="3.30.950.30">
    <property type="entry name" value="Schlafen, AAA domain"/>
    <property type="match status" value="1"/>
</dbReference>
<dbReference type="InterPro" id="IPR038475">
    <property type="entry name" value="RecG_C_sf"/>
</dbReference>
<evidence type="ECO:0000259" key="1">
    <source>
        <dbReference type="Pfam" id="PF04326"/>
    </source>
</evidence>
<dbReference type="Pfam" id="PF13749">
    <property type="entry name" value="HATPase_c_4"/>
    <property type="match status" value="1"/>
</dbReference>
<dbReference type="Proteomes" id="UP000269220">
    <property type="component" value="Unassembled WGS sequence"/>
</dbReference>
<sequence length="496" mass="56750">MNINLPEGIDIEYKAAENGLPKSFWETYSAFANTNGGVIILGYDERDKMNPKKGFKNPQPIYDQLLNDANNPSKVSFNLLTDDDILISPIADSKRSLIIVNIREAPYSVKPVHIGKDIGKSYIRLGEGDRLVTKQQLKYLLSSSHDDIDSQILPKFDIDDINLETVERYRSLLILQDKKYKDLSTEDLLINIGAYKKDRNGDGTYKLTSGGLLFFGKYNSITDRFPHFQLDYFEKDSNLNPRWIDRVSTGDASFPDLNIFDFLLIVMDKLSSTVKEPFILDENSKTRIPFKKDLEESLREALVNSLMHAYYDADFPIKITALPDYYEFKNPGNMRVTIDEFIKGNSSVTRNPTISTLLRKIGFSEKAGSGGQKIFDVAARHNLILPTIQSPFDSTTIIIWKVDFKHNINKLPEPDKSILEYISEKGSIKRKQIENDLGLAGQEYSYRRALDRLIEQEFIKRVGSGPGTKYILKKTSQEHYYLMKQTMREIEDALKI</sequence>
<comment type="caution">
    <text evidence="2">The sequence shown here is derived from an EMBL/GenBank/DDBJ whole genome shotgun (WGS) entry which is preliminary data.</text>
</comment>
<dbReference type="Gene3D" id="3.30.565.60">
    <property type="match status" value="1"/>
</dbReference>
<dbReference type="InterPro" id="IPR038461">
    <property type="entry name" value="Schlafen_AlbA_2_dom_sf"/>
</dbReference>
<dbReference type="InterPro" id="IPR036388">
    <property type="entry name" value="WH-like_DNA-bd_sf"/>
</dbReference>
<reference evidence="2 3" key="1">
    <citation type="submission" date="2018-11" db="EMBL/GenBank/DDBJ databases">
        <title>Species Designations Belie Phenotypic and Genotypic Heterogeneity in Oral Streptococci.</title>
        <authorList>
            <person name="Velsko I."/>
        </authorList>
    </citation>
    <scope>NUCLEOTIDE SEQUENCE [LARGE SCALE GENOMIC DNA]</scope>
    <source>
        <strain evidence="2 3">BCC05</strain>
    </source>
</reference>
<dbReference type="InterPro" id="IPR007421">
    <property type="entry name" value="Schlafen_AlbA_2_dom"/>
</dbReference>